<dbReference type="PROSITE" id="PS51318">
    <property type="entry name" value="TAT"/>
    <property type="match status" value="1"/>
</dbReference>
<sequence length="127" mass="13782">MRYRRTALNLAAGCALILAAAGTAPGAVSAEPRARAQALEPACDSPGTGQCYFEWFDRSGNRTVELDPEIDVCYNSAASAIRGTNRTNRVVLLWPRANCRDSATALVASGRSWNDPTQPYFSYKPVR</sequence>
<evidence type="ECO:0000313" key="2">
    <source>
        <dbReference type="EMBL" id="GGX74739.1"/>
    </source>
</evidence>
<dbReference type="RefSeq" id="WP_190021289.1">
    <property type="nucleotide sequence ID" value="NZ_BMUT01000003.1"/>
</dbReference>
<gene>
    <name evidence="2" type="ORF">GCM10010324_20120</name>
</gene>
<evidence type="ECO:0000313" key="3">
    <source>
        <dbReference type="Proteomes" id="UP000659223"/>
    </source>
</evidence>
<keyword evidence="3" id="KW-1185">Reference proteome</keyword>
<protein>
    <recommendedName>
        <fullName evidence="4">Peptidase inhibitor family I36</fullName>
    </recommendedName>
</protein>
<proteinExistence type="predicted"/>
<comment type="caution">
    <text evidence="2">The sequence shown here is derived from an EMBL/GenBank/DDBJ whole genome shotgun (WGS) entry which is preliminary data.</text>
</comment>
<keyword evidence="1" id="KW-0732">Signal</keyword>
<feature type="chain" id="PRO_5045755272" description="Peptidase inhibitor family I36" evidence="1">
    <location>
        <begin position="31"/>
        <end position="127"/>
    </location>
</feature>
<evidence type="ECO:0000256" key="1">
    <source>
        <dbReference type="SAM" id="SignalP"/>
    </source>
</evidence>
<name>A0ABQ2Y8C8_9ACTN</name>
<accession>A0ABQ2Y8C8</accession>
<dbReference type="EMBL" id="BMUT01000003">
    <property type="protein sequence ID" value="GGX74739.1"/>
    <property type="molecule type" value="Genomic_DNA"/>
</dbReference>
<feature type="signal peptide" evidence="1">
    <location>
        <begin position="1"/>
        <end position="30"/>
    </location>
</feature>
<evidence type="ECO:0008006" key="4">
    <source>
        <dbReference type="Google" id="ProtNLM"/>
    </source>
</evidence>
<reference evidence="3" key="1">
    <citation type="journal article" date="2019" name="Int. J. Syst. Evol. Microbiol.">
        <title>The Global Catalogue of Microorganisms (GCM) 10K type strain sequencing project: providing services to taxonomists for standard genome sequencing and annotation.</title>
        <authorList>
            <consortium name="The Broad Institute Genomics Platform"/>
            <consortium name="The Broad Institute Genome Sequencing Center for Infectious Disease"/>
            <person name="Wu L."/>
            <person name="Ma J."/>
        </authorList>
    </citation>
    <scope>NUCLEOTIDE SEQUENCE [LARGE SCALE GENOMIC DNA]</scope>
    <source>
        <strain evidence="3">JCM 4586</strain>
    </source>
</reference>
<dbReference type="Proteomes" id="UP000659223">
    <property type="component" value="Unassembled WGS sequence"/>
</dbReference>
<dbReference type="InterPro" id="IPR006311">
    <property type="entry name" value="TAT_signal"/>
</dbReference>
<organism evidence="2 3">
    <name type="scientific">Streptomyces hiroshimensis</name>
    <dbReference type="NCBI Taxonomy" id="66424"/>
    <lineage>
        <taxon>Bacteria</taxon>
        <taxon>Bacillati</taxon>
        <taxon>Actinomycetota</taxon>
        <taxon>Actinomycetes</taxon>
        <taxon>Kitasatosporales</taxon>
        <taxon>Streptomycetaceae</taxon>
        <taxon>Streptomyces</taxon>
    </lineage>
</organism>